<dbReference type="EMBL" id="WTPX01000061">
    <property type="protein sequence ID" value="NNJ26079.1"/>
    <property type="molecule type" value="Genomic_DNA"/>
</dbReference>
<dbReference type="Proteomes" id="UP000609651">
    <property type="component" value="Unassembled WGS sequence"/>
</dbReference>
<keyword evidence="2" id="KW-1185">Reference proteome</keyword>
<proteinExistence type="predicted"/>
<dbReference type="RefSeq" id="WP_206678659.1">
    <property type="nucleotide sequence ID" value="NZ_WTPX01000061.1"/>
</dbReference>
<sequence length="71" mass="8164">MQRPAVGGRLSRWLRRRADGVVELDRFETLEIAESYRHALPALSAYFKRNLRTADVNRNLHNPEAAPCYAP</sequence>
<reference evidence="1 2" key="1">
    <citation type="journal article" date="2020" name="Syst. Appl. Microbiol.">
        <title>Alienimonas chondri sp. nov., a novel planctomycete isolated from the biofilm of the red alga Chondrus crispus.</title>
        <authorList>
            <person name="Vitorino I."/>
            <person name="Albuquerque L."/>
            <person name="Wiegand S."/>
            <person name="Kallscheuer N."/>
            <person name="da Costa M.S."/>
            <person name="Lobo-da-Cunha A."/>
            <person name="Jogler C."/>
            <person name="Lage O.M."/>
        </authorList>
    </citation>
    <scope>NUCLEOTIDE SEQUENCE [LARGE SCALE GENOMIC DNA]</scope>
    <source>
        <strain evidence="1 2">LzC2</strain>
    </source>
</reference>
<protein>
    <submittedName>
        <fullName evidence="1">Uncharacterized protein</fullName>
    </submittedName>
</protein>
<gene>
    <name evidence="1" type="ORF">LzC2_21580</name>
</gene>
<organism evidence="1 2">
    <name type="scientific">Alienimonas chondri</name>
    <dbReference type="NCBI Taxonomy" id="2681879"/>
    <lineage>
        <taxon>Bacteria</taxon>
        <taxon>Pseudomonadati</taxon>
        <taxon>Planctomycetota</taxon>
        <taxon>Planctomycetia</taxon>
        <taxon>Planctomycetales</taxon>
        <taxon>Planctomycetaceae</taxon>
        <taxon>Alienimonas</taxon>
    </lineage>
</organism>
<accession>A0ABX1VD91</accession>
<evidence type="ECO:0000313" key="1">
    <source>
        <dbReference type="EMBL" id="NNJ26079.1"/>
    </source>
</evidence>
<evidence type="ECO:0000313" key="2">
    <source>
        <dbReference type="Proteomes" id="UP000609651"/>
    </source>
</evidence>
<name>A0ABX1VD91_9PLAN</name>
<comment type="caution">
    <text evidence="1">The sequence shown here is derived from an EMBL/GenBank/DDBJ whole genome shotgun (WGS) entry which is preliminary data.</text>
</comment>